<dbReference type="Proteomes" id="UP001057868">
    <property type="component" value="Unassembled WGS sequence"/>
</dbReference>
<evidence type="ECO:0000256" key="4">
    <source>
        <dbReference type="ARBA" id="ARBA00022842"/>
    </source>
</evidence>
<evidence type="ECO:0000313" key="6">
    <source>
        <dbReference type="Proteomes" id="UP001057868"/>
    </source>
</evidence>
<dbReference type="NCBIfam" id="TIGR01549">
    <property type="entry name" value="HAD-SF-IA-v1"/>
    <property type="match status" value="1"/>
</dbReference>
<dbReference type="Pfam" id="PF13419">
    <property type="entry name" value="HAD_2"/>
    <property type="match status" value="1"/>
</dbReference>
<dbReference type="Gene3D" id="3.40.50.1000">
    <property type="entry name" value="HAD superfamily/HAD-like"/>
    <property type="match status" value="1"/>
</dbReference>
<keyword evidence="2" id="KW-0479">Metal-binding</keyword>
<comment type="cofactor">
    <cofactor evidence="1">
        <name>Mg(2+)</name>
        <dbReference type="ChEBI" id="CHEBI:18420"/>
    </cofactor>
</comment>
<evidence type="ECO:0000313" key="5">
    <source>
        <dbReference type="EMBL" id="GKU24428.1"/>
    </source>
</evidence>
<organism evidence="5 6">
    <name type="scientific">Clostridium folliculivorans</name>
    <dbReference type="NCBI Taxonomy" id="2886038"/>
    <lineage>
        <taxon>Bacteria</taxon>
        <taxon>Bacillati</taxon>
        <taxon>Bacillota</taxon>
        <taxon>Clostridia</taxon>
        <taxon>Eubacteriales</taxon>
        <taxon>Clostridiaceae</taxon>
        <taxon>Clostridium</taxon>
    </lineage>
</organism>
<dbReference type="GO" id="GO:0044281">
    <property type="term" value="P:small molecule metabolic process"/>
    <property type="evidence" value="ECO:0007669"/>
    <property type="project" value="UniProtKB-ARBA"/>
</dbReference>
<dbReference type="GO" id="GO:0016791">
    <property type="term" value="F:phosphatase activity"/>
    <property type="evidence" value="ECO:0007669"/>
    <property type="project" value="TreeGrafter"/>
</dbReference>
<protein>
    <recommendedName>
        <fullName evidence="7">HAD family hydrolase</fullName>
    </recommendedName>
</protein>
<evidence type="ECO:0000256" key="2">
    <source>
        <dbReference type="ARBA" id="ARBA00022723"/>
    </source>
</evidence>
<keyword evidence="6" id="KW-1185">Reference proteome</keyword>
<gene>
    <name evidence="5" type="ORF">CFOLD11_12540</name>
</gene>
<dbReference type="SUPFAM" id="SSF56784">
    <property type="entry name" value="HAD-like"/>
    <property type="match status" value="1"/>
</dbReference>
<dbReference type="EMBL" id="BQXY01000001">
    <property type="protein sequence ID" value="GKU24428.1"/>
    <property type="molecule type" value="Genomic_DNA"/>
</dbReference>
<evidence type="ECO:0000256" key="1">
    <source>
        <dbReference type="ARBA" id="ARBA00001946"/>
    </source>
</evidence>
<dbReference type="InterPro" id="IPR006439">
    <property type="entry name" value="HAD-SF_hydro_IA"/>
</dbReference>
<reference evidence="5" key="1">
    <citation type="journal article" date="2023" name="Int. J. Syst. Evol. Microbiol.">
        <title>&lt;i&gt;Clostridium folliculivorans&lt;/i&gt; sp. nov., isolated from soil samples of an organic paddy in Japan.</title>
        <authorList>
            <person name="Tazawa J."/>
            <person name="Kobayashi H."/>
            <person name="Tanizawa Y."/>
            <person name="Uchino A."/>
            <person name="Tanaka F."/>
            <person name="Urashima Y."/>
            <person name="Miura S."/>
            <person name="Sakamoto M."/>
            <person name="Ohkuma M."/>
            <person name="Tohno M."/>
        </authorList>
    </citation>
    <scope>NUCLEOTIDE SEQUENCE</scope>
    <source>
        <strain evidence="5">D1-1</strain>
    </source>
</reference>
<comment type="caution">
    <text evidence="5">The sequence shown here is derived from an EMBL/GenBank/DDBJ whole genome shotgun (WGS) entry which is preliminary data.</text>
</comment>
<keyword evidence="3" id="KW-0378">Hydrolase</keyword>
<dbReference type="InterPro" id="IPR041492">
    <property type="entry name" value="HAD_2"/>
</dbReference>
<dbReference type="AlphaFoldDB" id="A0A9W5Y0L9"/>
<dbReference type="PANTHER" id="PTHR46470">
    <property type="entry name" value="N-ACYLNEURAMINATE-9-PHOSPHATASE"/>
    <property type="match status" value="1"/>
</dbReference>
<dbReference type="PANTHER" id="PTHR46470:SF2">
    <property type="entry name" value="GLYCERALDEHYDE 3-PHOSPHATE PHOSPHATASE"/>
    <property type="match status" value="1"/>
</dbReference>
<dbReference type="InterPro" id="IPR023214">
    <property type="entry name" value="HAD_sf"/>
</dbReference>
<dbReference type="NCBIfam" id="TIGR01509">
    <property type="entry name" value="HAD-SF-IA-v3"/>
    <property type="match status" value="1"/>
</dbReference>
<evidence type="ECO:0000256" key="3">
    <source>
        <dbReference type="ARBA" id="ARBA00022801"/>
    </source>
</evidence>
<sequence>MNFYAKQNKDAYKCTLKEFGINKMQWHSEYEKLYKGTYEILDVLHRKYKLGIIANQVLGTEQRLSNFGIRHFFDVIATSAEENVSKPDLRIFDIALVKANCSPSNAYMIGDRLDNDIIPAIKLGMKTIWVKQGWGGLGNIDILEKKPDIIISDFIDIINYI</sequence>
<dbReference type="GO" id="GO:0046872">
    <property type="term" value="F:metal ion binding"/>
    <property type="evidence" value="ECO:0007669"/>
    <property type="project" value="UniProtKB-KW"/>
</dbReference>
<name>A0A9W5Y0L9_9CLOT</name>
<proteinExistence type="predicted"/>
<evidence type="ECO:0008006" key="7">
    <source>
        <dbReference type="Google" id="ProtNLM"/>
    </source>
</evidence>
<dbReference type="RefSeq" id="WP_261851435.1">
    <property type="nucleotide sequence ID" value="NZ_BQXY01000001.1"/>
</dbReference>
<keyword evidence="4" id="KW-0460">Magnesium</keyword>
<accession>A0A9W5Y0L9</accession>
<dbReference type="InterPro" id="IPR051400">
    <property type="entry name" value="HAD-like_hydrolase"/>
</dbReference>
<dbReference type="InterPro" id="IPR036412">
    <property type="entry name" value="HAD-like_sf"/>
</dbReference>